<dbReference type="InterPro" id="IPR013785">
    <property type="entry name" value="Aldolase_TIM"/>
</dbReference>
<evidence type="ECO:0000313" key="6">
    <source>
        <dbReference type="EMBL" id="ELP31872.1"/>
    </source>
</evidence>
<organism evidence="6 7">
    <name type="scientific">Rhodopirellula baltica SWK14</name>
    <dbReference type="NCBI Taxonomy" id="993516"/>
    <lineage>
        <taxon>Bacteria</taxon>
        <taxon>Pseudomonadati</taxon>
        <taxon>Planctomycetota</taxon>
        <taxon>Planctomycetia</taxon>
        <taxon>Pirellulales</taxon>
        <taxon>Pirellulaceae</taxon>
        <taxon>Rhodopirellula</taxon>
    </lineage>
</organism>
<dbReference type="InterPro" id="IPR044524">
    <property type="entry name" value="Isoase_HisA-like"/>
</dbReference>
<proteinExistence type="inferred from homology"/>
<evidence type="ECO:0000256" key="5">
    <source>
        <dbReference type="RuleBase" id="RU003657"/>
    </source>
</evidence>
<comment type="pathway">
    <text evidence="4">Amino-acid biosynthesis.</text>
</comment>
<reference evidence="6 7" key="1">
    <citation type="journal article" date="2013" name="Mar. Genomics">
        <title>Expression of sulfatases in Rhodopirellula baltica and the diversity of sulfatases in the genus Rhodopirellula.</title>
        <authorList>
            <person name="Wegner C.E."/>
            <person name="Richter-Heitmann T."/>
            <person name="Klindworth A."/>
            <person name="Klockow C."/>
            <person name="Richter M."/>
            <person name="Achstetter T."/>
            <person name="Glockner F.O."/>
            <person name="Harder J."/>
        </authorList>
    </citation>
    <scope>NUCLEOTIDE SEQUENCE [LARGE SCALE GENOMIC DNA]</scope>
    <source>
        <strain evidence="6 7">SWK14</strain>
    </source>
</reference>
<sequence length="272" mass="29757">MSTPRTPLSQRLTSLSQQLHGQWKPVLDRLIGVIDLKDGVAVHGIAGNRLQYQPIAGLSADECSLLHWYRSIGIRRFYVADLNGLMGTGRQRNALLALVTEIRLEETLWIDSGWTGSISRIDQEWLSRMNRSIANESNLRWIIATETADSLDVQDRMLEFVNSSNLTLSLDFRAGQFVGPETASNWVLAALKRNIREGILLDVASVGSESGPASGEMFSDCVSRFGDMSWITGGGIRNVKDVRGLVSEGYSAFLIASAFLPALGTGGTPENS</sequence>
<dbReference type="Gene3D" id="3.20.20.70">
    <property type="entry name" value="Aldolase class I"/>
    <property type="match status" value="1"/>
</dbReference>
<dbReference type="Proteomes" id="UP000010959">
    <property type="component" value="Unassembled WGS sequence"/>
</dbReference>
<keyword evidence="2 5" id="KW-0028">Amino-acid biosynthesis</keyword>
<dbReference type="InterPro" id="IPR011060">
    <property type="entry name" value="RibuloseP-bd_barrel"/>
</dbReference>
<evidence type="ECO:0000313" key="7">
    <source>
        <dbReference type="Proteomes" id="UP000010959"/>
    </source>
</evidence>
<dbReference type="InterPro" id="IPR006062">
    <property type="entry name" value="His_biosynth"/>
</dbReference>
<evidence type="ECO:0000256" key="2">
    <source>
        <dbReference type="ARBA" id="ARBA00022605"/>
    </source>
</evidence>
<protein>
    <submittedName>
        <fullName evidence="6">HisA/hisF family protein</fullName>
    </submittedName>
</protein>
<dbReference type="GO" id="GO:0005737">
    <property type="term" value="C:cytoplasm"/>
    <property type="evidence" value="ECO:0007669"/>
    <property type="project" value="TreeGrafter"/>
</dbReference>
<keyword evidence="3 5" id="KW-0368">Histidine biosynthesis</keyword>
<dbReference type="EMBL" id="AMWG01000118">
    <property type="protein sequence ID" value="ELP31872.1"/>
    <property type="molecule type" value="Genomic_DNA"/>
</dbReference>
<evidence type="ECO:0000256" key="1">
    <source>
        <dbReference type="ARBA" id="ARBA00009667"/>
    </source>
</evidence>
<comment type="caution">
    <text evidence="6">The sequence shown here is derived from an EMBL/GenBank/DDBJ whole genome shotgun (WGS) entry which is preliminary data.</text>
</comment>
<dbReference type="Pfam" id="PF00977">
    <property type="entry name" value="His_biosynth"/>
    <property type="match status" value="1"/>
</dbReference>
<accession>L7CE23</accession>
<dbReference type="PATRIC" id="fig|993516.3.peg.4680"/>
<dbReference type="SUPFAM" id="SSF51366">
    <property type="entry name" value="Ribulose-phoshate binding barrel"/>
    <property type="match status" value="1"/>
</dbReference>
<dbReference type="GO" id="GO:0000162">
    <property type="term" value="P:L-tryptophan biosynthetic process"/>
    <property type="evidence" value="ECO:0007669"/>
    <property type="project" value="TreeGrafter"/>
</dbReference>
<dbReference type="GO" id="GO:0000105">
    <property type="term" value="P:L-histidine biosynthetic process"/>
    <property type="evidence" value="ECO:0007669"/>
    <property type="project" value="UniProtKB-KW"/>
</dbReference>
<evidence type="ECO:0000256" key="4">
    <source>
        <dbReference type="ARBA" id="ARBA00029440"/>
    </source>
</evidence>
<dbReference type="PANTHER" id="PTHR43090:SF2">
    <property type="entry name" value="1-(5-PHOSPHORIBOSYL)-5-[(5-PHOSPHORIBOSYLAMINO)METHYLIDENEAMINO] IMIDAZOLE-4-CARBOXAMIDE ISOMERASE"/>
    <property type="match status" value="1"/>
</dbReference>
<dbReference type="AlphaFoldDB" id="L7CE23"/>
<evidence type="ECO:0000256" key="3">
    <source>
        <dbReference type="ARBA" id="ARBA00023102"/>
    </source>
</evidence>
<dbReference type="PANTHER" id="PTHR43090">
    <property type="entry name" value="1-(5-PHOSPHORIBOSYL)-5-[(5-PHOSPHORIBOSYLAMINO)METHYLIDENEAMINO] IMIDAZOLE-4-CARBOXAMIDE ISOMERASE"/>
    <property type="match status" value="1"/>
</dbReference>
<dbReference type="CDD" id="cd04723">
    <property type="entry name" value="HisA_HisF"/>
    <property type="match status" value="1"/>
</dbReference>
<name>L7CE23_RHOBT</name>
<comment type="similarity">
    <text evidence="1 5">Belongs to the HisA/HisF family.</text>
</comment>
<gene>
    <name evidence="6" type="ORF">RBSWK_04378</name>
</gene>
<dbReference type="GO" id="GO:0003949">
    <property type="term" value="F:1-(5-phosphoribosyl)-5-[(5-phosphoribosylamino)methylideneamino]imidazole-4-carboxamide isomerase activity"/>
    <property type="evidence" value="ECO:0007669"/>
    <property type="project" value="InterPro"/>
</dbReference>
<dbReference type="RefSeq" id="WP_007339118.1">
    <property type="nucleotide sequence ID" value="NZ_AMWG01000118.1"/>
</dbReference>